<sequence>MWAPWGAANAAALTSSMAATAPCRTDLMSSLGRGMSDISKLSRDRWRWWTARRDEERFRPVHAATRRPSVEGIGR</sequence>
<accession>A0ABX4F0W0</accession>
<evidence type="ECO:0008006" key="3">
    <source>
        <dbReference type="Google" id="ProtNLM"/>
    </source>
</evidence>
<name>A0ABX4F0W0_9BORD</name>
<dbReference type="EMBL" id="NEVR01000002">
    <property type="protein sequence ID" value="OZI65625.1"/>
    <property type="molecule type" value="Genomic_DNA"/>
</dbReference>
<evidence type="ECO:0000313" key="2">
    <source>
        <dbReference type="Proteomes" id="UP000216354"/>
    </source>
</evidence>
<keyword evidence="2" id="KW-1185">Reference proteome</keyword>
<protein>
    <recommendedName>
        <fullName evidence="3">Secreted protein</fullName>
    </recommendedName>
</protein>
<organism evidence="1 2">
    <name type="scientific">Bordetella genomosp. 1</name>
    <dbReference type="NCBI Taxonomy" id="1395607"/>
    <lineage>
        <taxon>Bacteria</taxon>
        <taxon>Pseudomonadati</taxon>
        <taxon>Pseudomonadota</taxon>
        <taxon>Betaproteobacteria</taxon>
        <taxon>Burkholderiales</taxon>
        <taxon>Alcaligenaceae</taxon>
        <taxon>Bordetella</taxon>
    </lineage>
</organism>
<proteinExistence type="predicted"/>
<comment type="caution">
    <text evidence="1">The sequence shown here is derived from an EMBL/GenBank/DDBJ whole genome shotgun (WGS) entry which is preliminary data.</text>
</comment>
<evidence type="ECO:0000313" key="1">
    <source>
        <dbReference type="EMBL" id="OZI65625.1"/>
    </source>
</evidence>
<gene>
    <name evidence="1" type="ORF">CAL27_11405</name>
</gene>
<dbReference type="Proteomes" id="UP000216354">
    <property type="component" value="Unassembled WGS sequence"/>
</dbReference>
<reference evidence="1 2" key="1">
    <citation type="submission" date="2017-05" db="EMBL/GenBank/DDBJ databases">
        <title>Complete and WGS of Bordetella genogroups.</title>
        <authorList>
            <person name="Spilker T."/>
            <person name="Lipuma J."/>
        </authorList>
    </citation>
    <scope>NUCLEOTIDE SEQUENCE [LARGE SCALE GENOMIC DNA]</scope>
    <source>
        <strain evidence="1 2">AU9795</strain>
    </source>
</reference>